<feature type="transmembrane region" description="Helical" evidence="1">
    <location>
        <begin position="29"/>
        <end position="46"/>
    </location>
</feature>
<keyword evidence="1" id="KW-1133">Transmembrane helix</keyword>
<dbReference type="EMBL" id="LAZR01002631">
    <property type="protein sequence ID" value="KKN27505.1"/>
    <property type="molecule type" value="Genomic_DNA"/>
</dbReference>
<keyword evidence="1" id="KW-0472">Membrane</keyword>
<reference evidence="2" key="1">
    <citation type="journal article" date="2015" name="Nature">
        <title>Complex archaea that bridge the gap between prokaryotes and eukaryotes.</title>
        <authorList>
            <person name="Spang A."/>
            <person name="Saw J.H."/>
            <person name="Jorgensen S.L."/>
            <person name="Zaremba-Niedzwiedzka K."/>
            <person name="Martijn J."/>
            <person name="Lind A.E."/>
            <person name="van Eijk R."/>
            <person name="Schleper C."/>
            <person name="Guy L."/>
            <person name="Ettema T.J."/>
        </authorList>
    </citation>
    <scope>NUCLEOTIDE SEQUENCE</scope>
</reference>
<keyword evidence="1" id="KW-0812">Transmembrane</keyword>
<dbReference type="AlphaFoldDB" id="A0A0F9P6K2"/>
<gene>
    <name evidence="2" type="ORF">LCGC14_0863890</name>
</gene>
<sequence>MSLLRDAMFLIGLIVCVVAIWTWSHHWGMIAAGLSLMILAAALSYNHKHGLKFDGRDTR</sequence>
<feature type="transmembrane region" description="Helical" evidence="1">
    <location>
        <begin position="7"/>
        <end position="23"/>
    </location>
</feature>
<name>A0A0F9P6K2_9ZZZZ</name>
<accession>A0A0F9P6K2</accession>
<protein>
    <submittedName>
        <fullName evidence="2">Uncharacterized protein</fullName>
    </submittedName>
</protein>
<proteinExistence type="predicted"/>
<comment type="caution">
    <text evidence="2">The sequence shown here is derived from an EMBL/GenBank/DDBJ whole genome shotgun (WGS) entry which is preliminary data.</text>
</comment>
<evidence type="ECO:0000256" key="1">
    <source>
        <dbReference type="SAM" id="Phobius"/>
    </source>
</evidence>
<evidence type="ECO:0000313" key="2">
    <source>
        <dbReference type="EMBL" id="KKN27505.1"/>
    </source>
</evidence>
<organism evidence="2">
    <name type="scientific">marine sediment metagenome</name>
    <dbReference type="NCBI Taxonomy" id="412755"/>
    <lineage>
        <taxon>unclassified sequences</taxon>
        <taxon>metagenomes</taxon>
        <taxon>ecological metagenomes</taxon>
    </lineage>
</organism>